<dbReference type="Pfam" id="PF22700">
    <property type="entry name" value="MVD-like_N"/>
    <property type="match status" value="1"/>
</dbReference>
<geneLocation type="plasmid" evidence="9 11">
    <name>24</name>
</geneLocation>
<evidence type="ECO:0000259" key="7">
    <source>
        <dbReference type="Pfam" id="PF22700"/>
    </source>
</evidence>
<dbReference type="GO" id="GO:0005524">
    <property type="term" value="F:ATP binding"/>
    <property type="evidence" value="ECO:0007669"/>
    <property type="project" value="UniProtKB-KW"/>
</dbReference>
<dbReference type="PANTHER" id="PTHR10977">
    <property type="entry name" value="DIPHOSPHOMEVALONATE DECARBOXYLASE"/>
    <property type="match status" value="1"/>
</dbReference>
<dbReference type="InterPro" id="IPR041431">
    <property type="entry name" value="Mvd1_C"/>
</dbReference>
<dbReference type="InterPro" id="IPR053859">
    <property type="entry name" value="MVD-like_N"/>
</dbReference>
<evidence type="ECO:0000256" key="5">
    <source>
        <dbReference type="ARBA" id="ARBA00023239"/>
    </source>
</evidence>
<accession>A0A0W0R012</accession>
<dbReference type="Gene3D" id="3.30.230.10">
    <property type="match status" value="1"/>
</dbReference>
<evidence type="ECO:0000313" key="8">
    <source>
        <dbReference type="EMBL" id="KTC64484.1"/>
    </source>
</evidence>
<name>A0A0W0R012_9GAMM</name>
<evidence type="ECO:0000256" key="2">
    <source>
        <dbReference type="ARBA" id="ARBA00022741"/>
    </source>
</evidence>
<dbReference type="Gene3D" id="3.30.70.890">
    <property type="entry name" value="GHMP kinase, C-terminal domain"/>
    <property type="match status" value="1"/>
</dbReference>
<proteinExistence type="predicted"/>
<keyword evidence="5" id="KW-0456">Lyase</keyword>
<dbReference type="InterPro" id="IPR020568">
    <property type="entry name" value="Ribosomal_Su5_D2-typ_SF"/>
</dbReference>
<keyword evidence="3" id="KW-0067">ATP-binding</keyword>
<dbReference type="InterPro" id="IPR036554">
    <property type="entry name" value="GHMP_kinase_C_sf"/>
</dbReference>
<organism evidence="8 10">
    <name type="scientific">Legionella adelaidensis</name>
    <dbReference type="NCBI Taxonomy" id="45056"/>
    <lineage>
        <taxon>Bacteria</taxon>
        <taxon>Pseudomonadati</taxon>
        <taxon>Pseudomonadota</taxon>
        <taxon>Gammaproteobacteria</taxon>
        <taxon>Legionellales</taxon>
        <taxon>Legionellaceae</taxon>
        <taxon>Legionella</taxon>
    </lineage>
</organism>
<sequence>MPWFAQAPANIALVKYMGKKDSEKNIPLNASLSYTLNNLVSSVSLEEQPGKKDFWEPLHIPGAVNNFSLSKAAQERFISHLQFLKTQFNFQGAFLIRSTNNFPHSSGLASSASSFAALTKCACLALSELTGKEIPTLEEQARLSRQGSGSSCRSFFSPWVLWRDESVKPINLPYQELIHQVIVISQTEKKVPSSQAHELIKTSKLYPTRAERAENNLKVLLNALETKDWESAYQLCWREFQDMHRLFTTSTPGFTYMTAQTKEALQTVQLLWQRKNDGPIVTMDAGPNIHLLYRPDQADFAAQFKKDYLVGNYDIL</sequence>
<keyword evidence="9" id="KW-0614">Plasmid</keyword>
<dbReference type="EMBL" id="LNKA01000019">
    <property type="protein sequence ID" value="KTC64484.1"/>
    <property type="molecule type" value="Genomic_DNA"/>
</dbReference>
<reference evidence="8 10" key="1">
    <citation type="submission" date="2015-11" db="EMBL/GenBank/DDBJ databases">
        <title>Identification of large and diverse effector repertoires of 38 Legionella species.</title>
        <authorList>
            <person name="Burstein D."/>
            <person name="Amaro F."/>
            <person name="Zusman T."/>
            <person name="Lifshitz Z."/>
            <person name="Cohen O."/>
            <person name="Gilbert J.A."/>
            <person name="Pupko T."/>
            <person name="Shuman H.A."/>
            <person name="Segal G."/>
        </authorList>
    </citation>
    <scope>NUCLEOTIDE SEQUENCE [LARGE SCALE GENOMIC DNA]</scope>
    <source>
        <strain evidence="8 10">1762-AUS-E</strain>
    </source>
</reference>
<dbReference type="PANTHER" id="PTHR10977:SF3">
    <property type="entry name" value="DIPHOSPHOMEVALONATE DECARBOXYLASE"/>
    <property type="match status" value="1"/>
</dbReference>
<dbReference type="Proteomes" id="UP000054859">
    <property type="component" value="Unassembled WGS sequence"/>
</dbReference>
<dbReference type="InterPro" id="IPR005935">
    <property type="entry name" value="Mev_decarb"/>
</dbReference>
<dbReference type="Pfam" id="PF18376">
    <property type="entry name" value="MDD_C"/>
    <property type="match status" value="1"/>
</dbReference>
<dbReference type="KEGG" id="ladl:NCTC12735_01494"/>
<dbReference type="InterPro" id="IPR014721">
    <property type="entry name" value="Ribsml_uS5_D2-typ_fold_subgr"/>
</dbReference>
<evidence type="ECO:0000256" key="4">
    <source>
        <dbReference type="ARBA" id="ARBA00023098"/>
    </source>
</evidence>
<keyword evidence="2" id="KW-0547">Nucleotide-binding</keyword>
<dbReference type="AlphaFoldDB" id="A0A0W0R012"/>
<dbReference type="EMBL" id="LR134433">
    <property type="protein sequence ID" value="VEH85852.1"/>
    <property type="molecule type" value="Genomic_DNA"/>
</dbReference>
<dbReference type="SUPFAM" id="SSF55060">
    <property type="entry name" value="GHMP Kinase, C-terminal domain"/>
    <property type="match status" value="1"/>
</dbReference>
<evidence type="ECO:0000313" key="11">
    <source>
        <dbReference type="Proteomes" id="UP000281170"/>
    </source>
</evidence>
<evidence type="ECO:0000256" key="3">
    <source>
        <dbReference type="ARBA" id="ARBA00022840"/>
    </source>
</evidence>
<evidence type="ECO:0000256" key="1">
    <source>
        <dbReference type="ARBA" id="ARBA00022516"/>
    </source>
</evidence>
<dbReference type="PIRSF" id="PIRSF015950">
    <property type="entry name" value="Mev_P_decrbx"/>
    <property type="match status" value="1"/>
</dbReference>
<dbReference type="PATRIC" id="fig|45056.6.peg.1836"/>
<keyword evidence="10" id="KW-1185">Reference proteome</keyword>
<gene>
    <name evidence="8" type="ORF">Lade_1778</name>
    <name evidence="9" type="ORF">NCTC12735_01494</name>
</gene>
<dbReference type="RefSeq" id="WP_058462851.1">
    <property type="nucleotide sequence ID" value="NZ_CAAAHS010000006.1"/>
</dbReference>
<dbReference type="SUPFAM" id="SSF54211">
    <property type="entry name" value="Ribosomal protein S5 domain 2-like"/>
    <property type="match status" value="1"/>
</dbReference>
<dbReference type="Proteomes" id="UP000281170">
    <property type="component" value="Plasmid 24"/>
</dbReference>
<keyword evidence="4" id="KW-0443">Lipid metabolism</keyword>
<dbReference type="STRING" id="45056.Lade_1778"/>
<feature type="domain" description="Mvd1 C-terminal" evidence="6">
    <location>
        <begin position="181"/>
        <end position="299"/>
    </location>
</feature>
<feature type="domain" description="Diphosphomevalonate decarboxylase-like N-terminal" evidence="7">
    <location>
        <begin position="7"/>
        <end position="165"/>
    </location>
</feature>
<evidence type="ECO:0000313" key="9">
    <source>
        <dbReference type="EMBL" id="VEH85852.1"/>
    </source>
</evidence>
<evidence type="ECO:0000313" key="10">
    <source>
        <dbReference type="Proteomes" id="UP000054859"/>
    </source>
</evidence>
<evidence type="ECO:0000259" key="6">
    <source>
        <dbReference type="Pfam" id="PF18376"/>
    </source>
</evidence>
<dbReference type="OrthoDB" id="5498344at2"/>
<reference evidence="9 11" key="2">
    <citation type="submission" date="2018-12" db="EMBL/GenBank/DDBJ databases">
        <authorList>
            <consortium name="Pathogen Informatics"/>
        </authorList>
    </citation>
    <scope>NUCLEOTIDE SEQUENCE [LARGE SCALE GENOMIC DNA]</scope>
    <source>
        <strain evidence="9 11">NCTC12735</strain>
        <plasmid evidence="11">24</plasmid>
    </source>
</reference>
<dbReference type="GO" id="GO:0016831">
    <property type="term" value="F:carboxy-lyase activity"/>
    <property type="evidence" value="ECO:0007669"/>
    <property type="project" value="InterPro"/>
</dbReference>
<protein>
    <submittedName>
        <fullName evidence="8">Mevalonate diphosphate decarboxylase</fullName>
    </submittedName>
</protein>
<dbReference type="GO" id="GO:0008299">
    <property type="term" value="P:isoprenoid biosynthetic process"/>
    <property type="evidence" value="ECO:0007669"/>
    <property type="project" value="InterPro"/>
</dbReference>
<keyword evidence="1" id="KW-0444">Lipid biosynthesis</keyword>